<evidence type="ECO:0000256" key="1">
    <source>
        <dbReference type="SAM" id="SignalP"/>
    </source>
</evidence>
<sequence length="195" mass="21570">MRGLLVVVALAALCAGFVQSLAVFQFRGHKSIDATIYLIRHGEKVDDDTVGLSLTGKRRAQCIASLFSQGDHKVDAIFAQDFKKSGKRIRPFATVEPLGERLGIEVHHKCDRDDVDCAVDSISKAVDDGAKRVLVCWEHDTLSDIADKLGIKDLEYPDDRFDIVFQLHDGAMQQIYSEGCPSIDVQHTSASHFAR</sequence>
<proteinExistence type="predicted"/>
<evidence type="ECO:0000313" key="3">
    <source>
        <dbReference type="Proteomes" id="UP000037751"/>
    </source>
</evidence>
<dbReference type="GeneID" id="28727469"/>
<gene>
    <name evidence="2" type="ORF">Malapachy_1084</name>
</gene>
<dbReference type="Proteomes" id="UP000037751">
    <property type="component" value="Unassembled WGS sequence"/>
</dbReference>
<dbReference type="AlphaFoldDB" id="A0A0M9VQ16"/>
<dbReference type="InterPro" id="IPR029033">
    <property type="entry name" value="His_PPase_superfam"/>
</dbReference>
<dbReference type="RefSeq" id="XP_017992671.1">
    <property type="nucleotide sequence ID" value="XM_018135594.1"/>
</dbReference>
<dbReference type="Gene3D" id="3.40.50.1240">
    <property type="entry name" value="Phosphoglycerate mutase-like"/>
    <property type="match status" value="1"/>
</dbReference>
<reference evidence="2 3" key="1">
    <citation type="submission" date="2015-07" db="EMBL/GenBank/DDBJ databases">
        <title>Draft Genome Sequence of Malassezia furfur CBS1878 and Malassezia pachydermatis CBS1879.</title>
        <authorList>
            <person name="Triana S."/>
            <person name="Ohm R."/>
            <person name="Gonzalez A."/>
            <person name="DeCock H."/>
            <person name="Restrepo S."/>
            <person name="Celis A."/>
        </authorList>
    </citation>
    <scope>NUCLEOTIDE SEQUENCE [LARGE SCALE GENOMIC DNA]</scope>
    <source>
        <strain evidence="2 3">CBS 1879</strain>
    </source>
</reference>
<dbReference type="EMBL" id="LGAV01000003">
    <property type="protein sequence ID" value="KOS15039.1"/>
    <property type="molecule type" value="Genomic_DNA"/>
</dbReference>
<organism evidence="2 3">
    <name type="scientific">Malassezia pachydermatis</name>
    <dbReference type="NCBI Taxonomy" id="77020"/>
    <lineage>
        <taxon>Eukaryota</taxon>
        <taxon>Fungi</taxon>
        <taxon>Dikarya</taxon>
        <taxon>Basidiomycota</taxon>
        <taxon>Ustilaginomycotina</taxon>
        <taxon>Malasseziomycetes</taxon>
        <taxon>Malasseziales</taxon>
        <taxon>Malasseziaceae</taxon>
        <taxon>Malassezia</taxon>
    </lineage>
</organism>
<keyword evidence="3" id="KW-1185">Reference proteome</keyword>
<protein>
    <recommendedName>
        <fullName evidence="4">Phosphoglycerate mutase family protein</fullName>
    </recommendedName>
</protein>
<keyword evidence="1" id="KW-0732">Signal</keyword>
<dbReference type="STRING" id="77020.A0A0M9VQ16"/>
<evidence type="ECO:0000313" key="2">
    <source>
        <dbReference type="EMBL" id="KOS15039.1"/>
    </source>
</evidence>
<dbReference type="OrthoDB" id="425925at2759"/>
<evidence type="ECO:0008006" key="4">
    <source>
        <dbReference type="Google" id="ProtNLM"/>
    </source>
</evidence>
<dbReference type="VEuPathDB" id="FungiDB:Malapachy_1084"/>
<comment type="caution">
    <text evidence="2">The sequence shown here is derived from an EMBL/GenBank/DDBJ whole genome shotgun (WGS) entry which is preliminary data.</text>
</comment>
<feature type="chain" id="PRO_5005839187" description="Phosphoglycerate mutase family protein" evidence="1">
    <location>
        <begin position="21"/>
        <end position="195"/>
    </location>
</feature>
<feature type="signal peptide" evidence="1">
    <location>
        <begin position="1"/>
        <end position="20"/>
    </location>
</feature>
<name>A0A0M9VQ16_9BASI</name>
<dbReference type="SUPFAM" id="SSF53254">
    <property type="entry name" value="Phosphoglycerate mutase-like"/>
    <property type="match status" value="1"/>
</dbReference>
<accession>A0A0M9VQ16</accession>